<feature type="region of interest" description="Disordered" evidence="1">
    <location>
        <begin position="251"/>
        <end position="275"/>
    </location>
</feature>
<proteinExistence type="predicted"/>
<sequence length="1392" mass="159126">MVSHSVENDRPQSHNATVSITLSKLLAVLVTDTYFQRPQLKEKKRAPYVSFGGGGTTASAGTFGSLLRVSRYIDRNDFKSKIIALDSGCGEPAYLIASRAGAFLDRALLHDSGFGIRMPDESEIPREPPTLTFLHDRWPVITYRTEGGFRVQIQLSCHENTIVQQVEVTNEKTADGTLSLVLDLNFCLQDLDYMSYVPNIKTTYGTGGPDNCGIVATGASQTDGEQEHQEPLSVLITLFQKDILQDLGNAESKNAEPENSEPEDAGPENAETDNKKVLIPIKRTIGPSESIKFAVVFTLQFAGNTLNLVDYILAGNDLDMLLHQGSSSSRDHMQWPFPDEPDISWHLRRNLEHILSVCSLPLPPDNSLANDIRPVALTCGDFGDHRVCVSGSYFAFKFMLAMYKQLPEHEDPGLDLLRTRIHEICRGHLLWISQISLEHAFSSNLWVNGRVVSRLEEEVNGRVVSPVGEGTDLPPDTPANMASHILKATEYLEVFKELSELIYVFSWLKDFISAWLRRLRDTKNKLTPTWQHAAGSSDIPLYRLGDQIWVWKALQDVEKLVQRVDKEQHLEPNAYLETVLKLKDGLFIFRGSKKKCQDSGLEHTAEDIRRQNLIRFTVYNDILRRRMLSVTRTTRETRYLFHSRDTILYYGDEWGFFNGDRQPLWHQLVKAQIQHEDEAIDEDQWGNPLRYALAITMSFSNHRLDRSFKPEPLAKHAKRVIMNSSSENGLFPGQLDADSKEPLLFESESFRDFYFHCGFEIPFILFRTAEKDKYSRVRTRTSDTEKRTETSRPPLDDEKQQSPLEAPDTQFSRPVEVPRDGVLDLQLDGLAVVMQRKLKRRNPYGRLVDLSNIVEIPDEWLYKYPDFLGFDPPQTDLAIRSVIDDALYRRTGLFKTWKAHVDGDLHVLQHIRQDRPFHDVHYTIVGSVRKGRSQRKQSDKVSLRLFYSYPDLWARLSKKRTAEGEKKRLLCLAGADSARAGICYLASPDSERAHIAEFFKRHAQSNAFVYDDTAVARNSWVTEVHFRFYQLDDTLSPRKLNYFPVRRLKTQSCLHFLPNTHLVEAAIGFRIVGDFFDRYWTCHSIEDFAGPQHALNLAIITHDSSWQFWRQRKILELTLFNRILNKVCKSAEEILEAVGRGQTEEKAGADQIYPSKNYFENRSEPNLHECFQILMTLKNNLSDLQRVVLQWKGRESACGKDRPRWTRNDEERYAKHIKRNQAIMESHIMDLTTKEARTEFMMNLVTNSQEANRSIESLREARHITAFTYVTVFFLPLGFAVGVFGMEGVPGREVITSMAITAVVALVITASVLSYSLSQTVRQYIQRRLGNIWKPSFRSSGTPPFKTSGSSILPKVDKEQYEEPATKASWVQRCVIRLKGQRGKPSKAPSCP</sequence>
<dbReference type="Pfam" id="PF01544">
    <property type="entry name" value="CorA"/>
    <property type="match status" value="1"/>
</dbReference>
<gene>
    <name evidence="3" type="ORF">GX50_08284</name>
</gene>
<reference evidence="3 4" key="1">
    <citation type="submission" date="2017-10" db="EMBL/GenBank/DDBJ databases">
        <title>Comparative genomics in systemic dimorphic fungi from Ajellomycetaceae.</title>
        <authorList>
            <person name="Munoz J.F."/>
            <person name="Mcewen J.G."/>
            <person name="Clay O.K."/>
            <person name="Cuomo C.A."/>
        </authorList>
    </citation>
    <scope>NUCLEOTIDE SEQUENCE [LARGE SCALE GENOMIC DNA]</scope>
    <source>
        <strain evidence="3 4">UAMH4076</strain>
    </source>
</reference>
<dbReference type="GO" id="GO:0046873">
    <property type="term" value="F:metal ion transmembrane transporter activity"/>
    <property type="evidence" value="ECO:0007669"/>
    <property type="project" value="InterPro"/>
</dbReference>
<feature type="transmembrane region" description="Helical" evidence="2">
    <location>
        <begin position="1298"/>
        <end position="1318"/>
    </location>
</feature>
<dbReference type="GO" id="GO:0016020">
    <property type="term" value="C:membrane"/>
    <property type="evidence" value="ECO:0007669"/>
    <property type="project" value="InterPro"/>
</dbReference>
<accession>A0A2B7Z745</accession>
<organism evidence="3 4">
    <name type="scientific">[Emmonsia] crescens</name>
    <dbReference type="NCBI Taxonomy" id="73230"/>
    <lineage>
        <taxon>Eukaryota</taxon>
        <taxon>Fungi</taxon>
        <taxon>Dikarya</taxon>
        <taxon>Ascomycota</taxon>
        <taxon>Pezizomycotina</taxon>
        <taxon>Eurotiomycetes</taxon>
        <taxon>Eurotiomycetidae</taxon>
        <taxon>Onygenales</taxon>
        <taxon>Ajellomycetaceae</taxon>
        <taxon>Emergomyces</taxon>
    </lineage>
</organism>
<evidence type="ECO:0000256" key="1">
    <source>
        <dbReference type="SAM" id="MobiDB-lite"/>
    </source>
</evidence>
<comment type="caution">
    <text evidence="3">The sequence shown here is derived from an EMBL/GenBank/DDBJ whole genome shotgun (WGS) entry which is preliminary data.</text>
</comment>
<keyword evidence="4" id="KW-1185">Reference proteome</keyword>
<dbReference type="STRING" id="73230.A0A2B7Z745"/>
<feature type="compositionally biased region" description="Basic and acidic residues" evidence="1">
    <location>
        <begin position="776"/>
        <end position="800"/>
    </location>
</feature>
<dbReference type="InterPro" id="IPR002523">
    <property type="entry name" value="MgTranspt_CorA/ZnTranspt_ZntB"/>
</dbReference>
<evidence type="ECO:0000256" key="2">
    <source>
        <dbReference type="SAM" id="Phobius"/>
    </source>
</evidence>
<feature type="transmembrane region" description="Helical" evidence="2">
    <location>
        <begin position="1266"/>
        <end position="1286"/>
    </location>
</feature>
<dbReference type="VEuPathDB" id="FungiDB:EMCG_01965"/>
<dbReference type="EMBL" id="PDND01000290">
    <property type="protein sequence ID" value="PGH28968.1"/>
    <property type="molecule type" value="Genomic_DNA"/>
</dbReference>
<evidence type="ECO:0000313" key="4">
    <source>
        <dbReference type="Proteomes" id="UP000226031"/>
    </source>
</evidence>
<name>A0A2B7Z745_9EURO</name>
<keyword evidence="2" id="KW-0472">Membrane</keyword>
<feature type="region of interest" description="Disordered" evidence="1">
    <location>
        <begin position="776"/>
        <end position="814"/>
    </location>
</feature>
<dbReference type="Proteomes" id="UP000226031">
    <property type="component" value="Unassembled WGS sequence"/>
</dbReference>
<dbReference type="Gene3D" id="1.20.58.340">
    <property type="entry name" value="Magnesium transport protein CorA, transmembrane region"/>
    <property type="match status" value="1"/>
</dbReference>
<protein>
    <submittedName>
        <fullName evidence="3">Uncharacterized protein</fullName>
    </submittedName>
</protein>
<evidence type="ECO:0000313" key="3">
    <source>
        <dbReference type="EMBL" id="PGH28968.1"/>
    </source>
</evidence>
<keyword evidence="2" id="KW-0812">Transmembrane</keyword>
<keyword evidence="2" id="KW-1133">Transmembrane helix</keyword>